<evidence type="ECO:0000259" key="9">
    <source>
        <dbReference type="PROSITE" id="PS50110"/>
    </source>
</evidence>
<keyword evidence="4" id="KW-0808">Transferase</keyword>
<evidence type="ECO:0000256" key="5">
    <source>
        <dbReference type="ARBA" id="ARBA00022777"/>
    </source>
</evidence>
<evidence type="ECO:0000256" key="3">
    <source>
        <dbReference type="ARBA" id="ARBA00022553"/>
    </source>
</evidence>
<dbReference type="InterPro" id="IPR004358">
    <property type="entry name" value="Sig_transdc_His_kin-like_C"/>
</dbReference>
<keyword evidence="5" id="KW-0418">Kinase</keyword>
<dbReference type="Proteomes" id="UP001162131">
    <property type="component" value="Unassembled WGS sequence"/>
</dbReference>
<dbReference type="InterPro" id="IPR003661">
    <property type="entry name" value="HisK_dim/P_dom"/>
</dbReference>
<reference evidence="10" key="1">
    <citation type="submission" date="2021-09" db="EMBL/GenBank/DDBJ databases">
        <authorList>
            <consortium name="AG Swart"/>
            <person name="Singh M."/>
            <person name="Singh A."/>
            <person name="Seah K."/>
            <person name="Emmerich C."/>
        </authorList>
    </citation>
    <scope>NUCLEOTIDE SEQUENCE</scope>
    <source>
        <strain evidence="10">ATCC30299</strain>
    </source>
</reference>
<feature type="modified residue" description="4-aspartylphosphate" evidence="6">
    <location>
        <position position="636"/>
    </location>
</feature>
<dbReference type="GO" id="GO:0005886">
    <property type="term" value="C:plasma membrane"/>
    <property type="evidence" value="ECO:0007669"/>
    <property type="project" value="TreeGrafter"/>
</dbReference>
<dbReference type="InterPro" id="IPR003594">
    <property type="entry name" value="HATPase_dom"/>
</dbReference>
<dbReference type="Gene3D" id="3.30.565.10">
    <property type="entry name" value="Histidine kinase-like ATPase, C-terminal domain"/>
    <property type="match status" value="1"/>
</dbReference>
<dbReference type="SUPFAM" id="SSF52172">
    <property type="entry name" value="CheY-like"/>
    <property type="match status" value="1"/>
</dbReference>
<dbReference type="PROSITE" id="PS50109">
    <property type="entry name" value="HIS_KIN"/>
    <property type="match status" value="1"/>
</dbReference>
<evidence type="ECO:0000256" key="7">
    <source>
        <dbReference type="SAM" id="Phobius"/>
    </source>
</evidence>
<dbReference type="InterPro" id="IPR011006">
    <property type="entry name" value="CheY-like_superfamily"/>
</dbReference>
<dbReference type="PRINTS" id="PR00344">
    <property type="entry name" value="BCTRLSENSOR"/>
</dbReference>
<feature type="transmembrane region" description="Helical" evidence="7">
    <location>
        <begin position="116"/>
        <end position="134"/>
    </location>
</feature>
<keyword evidence="7" id="KW-0472">Membrane</keyword>
<evidence type="ECO:0000313" key="11">
    <source>
        <dbReference type="Proteomes" id="UP001162131"/>
    </source>
</evidence>
<protein>
    <recommendedName>
        <fullName evidence="2">histidine kinase</fullName>
        <ecNumber evidence="2">2.7.13.3</ecNumber>
    </recommendedName>
</protein>
<dbReference type="Gene3D" id="1.10.287.130">
    <property type="match status" value="1"/>
</dbReference>
<dbReference type="GO" id="GO:0009927">
    <property type="term" value="F:histidine phosphotransfer kinase activity"/>
    <property type="evidence" value="ECO:0007669"/>
    <property type="project" value="TreeGrafter"/>
</dbReference>
<dbReference type="InterPro" id="IPR036097">
    <property type="entry name" value="HisK_dim/P_sf"/>
</dbReference>
<feature type="transmembrane region" description="Helical" evidence="7">
    <location>
        <begin position="20"/>
        <end position="42"/>
    </location>
</feature>
<dbReference type="InterPro" id="IPR036890">
    <property type="entry name" value="HATPase_C_sf"/>
</dbReference>
<feature type="transmembrane region" description="Helical" evidence="7">
    <location>
        <begin position="76"/>
        <end position="96"/>
    </location>
</feature>
<evidence type="ECO:0000313" key="10">
    <source>
        <dbReference type="EMBL" id="CAG9311883.1"/>
    </source>
</evidence>
<comment type="caution">
    <text evidence="10">The sequence shown here is derived from an EMBL/GenBank/DDBJ whole genome shotgun (WGS) entry which is preliminary data.</text>
</comment>
<evidence type="ECO:0000256" key="4">
    <source>
        <dbReference type="ARBA" id="ARBA00022679"/>
    </source>
</evidence>
<organism evidence="10 11">
    <name type="scientific">Blepharisma stoltei</name>
    <dbReference type="NCBI Taxonomy" id="1481888"/>
    <lineage>
        <taxon>Eukaryota</taxon>
        <taxon>Sar</taxon>
        <taxon>Alveolata</taxon>
        <taxon>Ciliophora</taxon>
        <taxon>Postciliodesmatophora</taxon>
        <taxon>Heterotrichea</taxon>
        <taxon>Heterotrichida</taxon>
        <taxon>Blepharismidae</taxon>
        <taxon>Blepharisma</taxon>
    </lineage>
</organism>
<dbReference type="GO" id="GO:0000155">
    <property type="term" value="F:phosphorelay sensor kinase activity"/>
    <property type="evidence" value="ECO:0007669"/>
    <property type="project" value="InterPro"/>
</dbReference>
<dbReference type="CDD" id="cd17546">
    <property type="entry name" value="REC_hyHK_CKI1_RcsC-like"/>
    <property type="match status" value="1"/>
</dbReference>
<dbReference type="AlphaFoldDB" id="A0AAU9I9B4"/>
<sequence length="709" mass="81221">MVESIDEWWQEEFMENLNNFKLVCVFISIVVNILKFGLMLWYGKGFVITPSSMALSGVTVVFIAAIYHMKLKYNRITVFSATIFLEILTFMMFYSAHYLETESYNILLMESTFATVFFECTFFRSLWINVFILIKHITLWHAWEMIFEGPGITGSAQIISIVTIITMFISREFLARKISYGRYSYRKKLEVTEKRLQIILQAFPDGLIILNSKLIPELVNEKMLQFLGCNFENIMETLSKLEYAKGKKLQNLNTFSHNLMEDLKSYDLQESGELNLGIIEFRNYILQWKVKKIKFDGNHIILISAANSEQLIKLEQTQAENRCKSYMLRTISHELRTPISAIITFADQAKEDIVNPETLEKLSHIRTSGNILLNFINDILDYIQITQGMFALNKTKFNIRDKINECCNQFGFMAKRKGINFTVRIDPSVPDEIFTDPERLNQVLMNFLSNAIKFTSKGSIELSAILAEDDRLKFCISDTGIGIPEQRYKQLFELFKNHNSEEIASHGCGLGLHLSSLIIKVLGGGKIFVTSSLGKGTVFSFKIDIFLENSKQLINLDFMEDLLDPINPVKVLAKNSTHNYPKVLIVDDNDFNREVLASLLQRNKIQYIEAINGKKAVKAVLKQDKKKIPIKLVIMDCSMPVMDGWEATKEIKRLWDTGKLSHMPAIVGHTAYNSDKDVTMCYASGMVSFIAKPASPDIILKTVSQYVQF</sequence>
<dbReference type="SMART" id="SM00448">
    <property type="entry name" value="REC"/>
    <property type="match status" value="1"/>
</dbReference>
<feature type="transmembrane region" description="Helical" evidence="7">
    <location>
        <begin position="146"/>
        <end position="169"/>
    </location>
</feature>
<dbReference type="PANTHER" id="PTHR43047">
    <property type="entry name" value="TWO-COMPONENT HISTIDINE PROTEIN KINASE"/>
    <property type="match status" value="1"/>
</dbReference>
<dbReference type="Pfam" id="PF00072">
    <property type="entry name" value="Response_reg"/>
    <property type="match status" value="1"/>
</dbReference>
<dbReference type="EMBL" id="CAJZBQ010000005">
    <property type="protein sequence ID" value="CAG9311883.1"/>
    <property type="molecule type" value="Genomic_DNA"/>
</dbReference>
<name>A0AAU9I9B4_9CILI</name>
<feature type="domain" description="Response regulatory" evidence="9">
    <location>
        <begin position="582"/>
        <end position="707"/>
    </location>
</feature>
<dbReference type="InterPro" id="IPR005467">
    <property type="entry name" value="His_kinase_dom"/>
</dbReference>
<keyword evidence="7" id="KW-1133">Transmembrane helix</keyword>
<dbReference type="SUPFAM" id="SSF47384">
    <property type="entry name" value="Homodimeric domain of signal transducing histidine kinase"/>
    <property type="match status" value="1"/>
</dbReference>
<feature type="transmembrane region" description="Helical" evidence="7">
    <location>
        <begin position="48"/>
        <end position="69"/>
    </location>
</feature>
<keyword evidence="3 6" id="KW-0597">Phosphoprotein</keyword>
<dbReference type="PANTHER" id="PTHR43047:SF72">
    <property type="entry name" value="OSMOSENSING HISTIDINE PROTEIN KINASE SLN1"/>
    <property type="match status" value="1"/>
</dbReference>
<dbReference type="PROSITE" id="PS50110">
    <property type="entry name" value="RESPONSE_REGULATORY"/>
    <property type="match status" value="1"/>
</dbReference>
<dbReference type="SUPFAM" id="SSF55874">
    <property type="entry name" value="ATPase domain of HSP90 chaperone/DNA topoisomerase II/histidine kinase"/>
    <property type="match status" value="1"/>
</dbReference>
<evidence type="ECO:0000259" key="8">
    <source>
        <dbReference type="PROSITE" id="PS50109"/>
    </source>
</evidence>
<dbReference type="Pfam" id="PF02518">
    <property type="entry name" value="HATPase_c"/>
    <property type="match status" value="1"/>
</dbReference>
<evidence type="ECO:0000256" key="1">
    <source>
        <dbReference type="ARBA" id="ARBA00000085"/>
    </source>
</evidence>
<evidence type="ECO:0000256" key="2">
    <source>
        <dbReference type="ARBA" id="ARBA00012438"/>
    </source>
</evidence>
<dbReference type="Pfam" id="PF00512">
    <property type="entry name" value="HisKA"/>
    <property type="match status" value="1"/>
</dbReference>
<dbReference type="CDD" id="cd00082">
    <property type="entry name" value="HisKA"/>
    <property type="match status" value="1"/>
</dbReference>
<proteinExistence type="predicted"/>
<comment type="catalytic activity">
    <reaction evidence="1">
        <text>ATP + protein L-histidine = ADP + protein N-phospho-L-histidine.</text>
        <dbReference type="EC" id="2.7.13.3"/>
    </reaction>
</comment>
<dbReference type="SMART" id="SM00388">
    <property type="entry name" value="HisKA"/>
    <property type="match status" value="1"/>
</dbReference>
<accession>A0AAU9I9B4</accession>
<gene>
    <name evidence="10" type="ORF">BSTOLATCC_MIC5143</name>
</gene>
<feature type="domain" description="Histidine kinase" evidence="8">
    <location>
        <begin position="330"/>
        <end position="547"/>
    </location>
</feature>
<evidence type="ECO:0000256" key="6">
    <source>
        <dbReference type="PROSITE-ProRule" id="PRU00169"/>
    </source>
</evidence>
<keyword evidence="7" id="KW-0812">Transmembrane</keyword>
<dbReference type="Gene3D" id="3.40.50.2300">
    <property type="match status" value="1"/>
</dbReference>
<dbReference type="InterPro" id="IPR001789">
    <property type="entry name" value="Sig_transdc_resp-reg_receiver"/>
</dbReference>
<dbReference type="SMART" id="SM00387">
    <property type="entry name" value="HATPase_c"/>
    <property type="match status" value="1"/>
</dbReference>
<dbReference type="EC" id="2.7.13.3" evidence="2"/>
<keyword evidence="11" id="KW-1185">Reference proteome</keyword>